<feature type="signal peptide" evidence="4">
    <location>
        <begin position="1"/>
        <end position="29"/>
    </location>
</feature>
<reference evidence="5 6" key="1">
    <citation type="submission" date="2024-02" db="EMBL/GenBank/DDBJ databases">
        <title>Herpetosiphon gulosus NBRC 112829.</title>
        <authorList>
            <person name="Ichikawa N."/>
            <person name="Katano-Makiyama Y."/>
            <person name="Hidaka K."/>
        </authorList>
    </citation>
    <scope>NUCLEOTIDE SEQUENCE [LARGE SCALE GENOMIC DNA]</scope>
    <source>
        <strain evidence="5 6">NBRC 112829</strain>
    </source>
</reference>
<evidence type="ECO:0008006" key="7">
    <source>
        <dbReference type="Google" id="ProtNLM"/>
    </source>
</evidence>
<dbReference type="Proteomes" id="UP001428290">
    <property type="component" value="Unassembled WGS sequence"/>
</dbReference>
<sequence length="435" mass="44974">MTPTLRRWTTRVVLLATILVAGGPSASFANVSKGVESASVETVVEPTAEPTTEPTAEPTVEPTAEPTVAPTAAPTATTAPTAAPVCNPQVDLSGWFSSNTVGKIWNKSSTCSYDVGMASYQKFDEIIDHQLIYSWAIGRVGPNTTVSLSVAVPECAAQIDVFYGSVLHSLDGQRYNERLLSARHIGGTNYCGVTTPTNTPEPTAEPTVAPTNTPEPTAEPTVAPTNTPEPTAEPTVAPTSTPEPTAEPTVAPTNTPEPTAYPTPTAVPTATKTPMPTATKTPAPTATSTPAPTATKTPVPTATKTPVPTATSTPTGKDCTYTQGYWKNHPNAWPVTSLSIGGVVYTQSQLMAIFNTSPRGDATYILAHQLIAAKLNVAQGANGSTVNATIAAADAWLQQHPLGSKPSGSASNTGTSYATQLDNFNNGLIGPGHCG</sequence>
<feature type="compositionally biased region" description="Low complexity" evidence="3">
    <location>
        <begin position="194"/>
        <end position="315"/>
    </location>
</feature>
<comment type="caution">
    <text evidence="5">The sequence shown here is derived from an EMBL/GenBank/DDBJ whole genome shotgun (WGS) entry which is preliminary data.</text>
</comment>
<organism evidence="5 6">
    <name type="scientific">Herpetosiphon gulosus</name>
    <dbReference type="NCBI Taxonomy" id="1973496"/>
    <lineage>
        <taxon>Bacteria</taxon>
        <taxon>Bacillati</taxon>
        <taxon>Chloroflexota</taxon>
        <taxon>Chloroflexia</taxon>
        <taxon>Herpetosiphonales</taxon>
        <taxon>Herpetosiphonaceae</taxon>
        <taxon>Herpetosiphon</taxon>
    </lineage>
</organism>
<keyword evidence="1 4" id="KW-0732">Signal</keyword>
<dbReference type="RefSeq" id="WP_345720592.1">
    <property type="nucleotide sequence ID" value="NZ_BAABRU010000002.1"/>
</dbReference>
<evidence type="ECO:0000256" key="2">
    <source>
        <dbReference type="ARBA" id="ARBA00022737"/>
    </source>
</evidence>
<proteinExistence type="predicted"/>
<evidence type="ECO:0000256" key="4">
    <source>
        <dbReference type="SAM" id="SignalP"/>
    </source>
</evidence>
<evidence type="ECO:0000256" key="3">
    <source>
        <dbReference type="SAM" id="MobiDB-lite"/>
    </source>
</evidence>
<gene>
    <name evidence="5" type="ORF">Hgul01_00739</name>
</gene>
<feature type="chain" id="PRO_5045786002" description="PT repeat-containing protein" evidence="4">
    <location>
        <begin position="30"/>
        <end position="435"/>
    </location>
</feature>
<keyword evidence="6" id="KW-1185">Reference proteome</keyword>
<evidence type="ECO:0000313" key="6">
    <source>
        <dbReference type="Proteomes" id="UP001428290"/>
    </source>
</evidence>
<keyword evidence="2" id="KW-0677">Repeat</keyword>
<dbReference type="EMBL" id="BAABRU010000002">
    <property type="protein sequence ID" value="GAA5526957.1"/>
    <property type="molecule type" value="Genomic_DNA"/>
</dbReference>
<accession>A0ABP9WUU1</accession>
<dbReference type="InterPro" id="IPR006970">
    <property type="entry name" value="PT"/>
</dbReference>
<evidence type="ECO:0000256" key="1">
    <source>
        <dbReference type="ARBA" id="ARBA00022729"/>
    </source>
</evidence>
<dbReference type="Pfam" id="PF04886">
    <property type="entry name" value="PT"/>
    <property type="match status" value="1"/>
</dbReference>
<name>A0ABP9WUU1_9CHLR</name>
<feature type="region of interest" description="Disordered" evidence="3">
    <location>
        <begin position="193"/>
        <end position="316"/>
    </location>
</feature>
<feature type="region of interest" description="Disordered" evidence="3">
    <location>
        <begin position="43"/>
        <end position="82"/>
    </location>
</feature>
<evidence type="ECO:0000313" key="5">
    <source>
        <dbReference type="EMBL" id="GAA5526957.1"/>
    </source>
</evidence>
<protein>
    <recommendedName>
        <fullName evidence="7">PT repeat-containing protein</fullName>
    </recommendedName>
</protein>